<dbReference type="PANTHER" id="PTHR21456">
    <property type="entry name" value="FAMILY WITH SEQUENCE SIMILARITY 102"/>
    <property type="match status" value="1"/>
</dbReference>
<accession>A0A6A5Z4M9</accession>
<reference evidence="3" key="1">
    <citation type="journal article" date="2020" name="Stud. Mycol.">
        <title>101 Dothideomycetes genomes: a test case for predicting lifestyles and emergence of pathogens.</title>
        <authorList>
            <person name="Haridas S."/>
            <person name="Albert R."/>
            <person name="Binder M."/>
            <person name="Bloem J."/>
            <person name="Labutti K."/>
            <person name="Salamov A."/>
            <person name="Andreopoulos B."/>
            <person name="Baker S."/>
            <person name="Barry K."/>
            <person name="Bills G."/>
            <person name="Bluhm B."/>
            <person name="Cannon C."/>
            <person name="Castanera R."/>
            <person name="Culley D."/>
            <person name="Daum C."/>
            <person name="Ezra D."/>
            <person name="Gonzalez J."/>
            <person name="Henrissat B."/>
            <person name="Kuo A."/>
            <person name="Liang C."/>
            <person name="Lipzen A."/>
            <person name="Lutzoni F."/>
            <person name="Magnuson J."/>
            <person name="Mondo S."/>
            <person name="Nolan M."/>
            <person name="Ohm R."/>
            <person name="Pangilinan J."/>
            <person name="Park H.-J."/>
            <person name="Ramirez L."/>
            <person name="Alfaro M."/>
            <person name="Sun H."/>
            <person name="Tritt A."/>
            <person name="Yoshinaga Y."/>
            <person name="Zwiers L.-H."/>
            <person name="Turgeon B."/>
            <person name="Goodwin S."/>
            <person name="Spatafora J."/>
            <person name="Crous P."/>
            <person name="Grigoriev I."/>
        </authorList>
    </citation>
    <scope>NUCLEOTIDE SEQUENCE</scope>
    <source>
        <strain evidence="3">CBS 627.86</strain>
    </source>
</reference>
<dbReference type="Pfam" id="PF10358">
    <property type="entry name" value="NT-C2"/>
    <property type="match status" value="1"/>
</dbReference>
<dbReference type="PANTHER" id="PTHR21456:SF1">
    <property type="entry name" value="C2 NT-TYPE DOMAIN-CONTAINING PROTEIN"/>
    <property type="match status" value="1"/>
</dbReference>
<feature type="compositionally biased region" description="Polar residues" evidence="1">
    <location>
        <begin position="261"/>
        <end position="277"/>
    </location>
</feature>
<evidence type="ECO:0000259" key="2">
    <source>
        <dbReference type="PROSITE" id="PS51840"/>
    </source>
</evidence>
<proteinExistence type="predicted"/>
<evidence type="ECO:0000313" key="3">
    <source>
        <dbReference type="EMBL" id="KAF2114439.1"/>
    </source>
</evidence>
<gene>
    <name evidence="3" type="ORF">BDV96DRAFT_576793</name>
</gene>
<dbReference type="EMBL" id="ML977325">
    <property type="protein sequence ID" value="KAF2114439.1"/>
    <property type="molecule type" value="Genomic_DNA"/>
</dbReference>
<evidence type="ECO:0000256" key="1">
    <source>
        <dbReference type="SAM" id="MobiDB-lite"/>
    </source>
</evidence>
<evidence type="ECO:0000313" key="4">
    <source>
        <dbReference type="Proteomes" id="UP000799770"/>
    </source>
</evidence>
<feature type="domain" description="C2 NT-type" evidence="2">
    <location>
        <begin position="17"/>
        <end position="167"/>
    </location>
</feature>
<keyword evidence="4" id="KW-1185">Reference proteome</keyword>
<protein>
    <submittedName>
        <fullName evidence="3">N-terminal C2 in EEIG1 and EHBP1 proteins-domain-containing protein</fullName>
    </submittedName>
</protein>
<dbReference type="OrthoDB" id="3365224at2759"/>
<dbReference type="AlphaFoldDB" id="A0A6A5Z4M9"/>
<name>A0A6A5Z4M9_9PLEO</name>
<feature type="region of interest" description="Disordered" evidence="1">
    <location>
        <begin position="249"/>
        <end position="329"/>
    </location>
</feature>
<sequence length="364" mass="41270">MSIRRTVAFAAHTLTVPPVPKNRRPKFELHLKILDLNNVPLVTGTTFIKWHLPHSTSAEHRGRTEKCPIKDHKVFYDYSIKTVLRLTVDKNNQLQDSFVEFEVVQEYSAGGRGERITLGYVRINLAEYVESSELQVQDGDDWGVTRRYLMQESKINSTLKISIYMRHIEGDKNFIAPPLKTAQVFSGIAGIVAGEQADGEESGAVPSLNTNSRETGELQDMYRRTLAAYWAAQPGELKADEAIEDIFSGGDGWGDRDKPYDSTTNSAHNPRQIRFSTNNSSGSSEENEERHRRAMSIQRKSHETLRPGDVLRSPSRAKEGRGRASLEQQAHHMKAEAEMKRNRPLHEVDEFAVRDDLCSWRLPI</sequence>
<dbReference type="PROSITE" id="PS51840">
    <property type="entry name" value="C2_NT"/>
    <property type="match status" value="1"/>
</dbReference>
<organism evidence="3 4">
    <name type="scientific">Lophiotrema nucula</name>
    <dbReference type="NCBI Taxonomy" id="690887"/>
    <lineage>
        <taxon>Eukaryota</taxon>
        <taxon>Fungi</taxon>
        <taxon>Dikarya</taxon>
        <taxon>Ascomycota</taxon>
        <taxon>Pezizomycotina</taxon>
        <taxon>Dothideomycetes</taxon>
        <taxon>Pleosporomycetidae</taxon>
        <taxon>Pleosporales</taxon>
        <taxon>Lophiotremataceae</taxon>
        <taxon>Lophiotrema</taxon>
    </lineage>
</organism>
<dbReference type="InterPro" id="IPR019448">
    <property type="entry name" value="NT-C2"/>
</dbReference>
<dbReference type="Proteomes" id="UP000799770">
    <property type="component" value="Unassembled WGS sequence"/>
</dbReference>
<feature type="compositionally biased region" description="Basic and acidic residues" evidence="1">
    <location>
        <begin position="316"/>
        <end position="329"/>
    </location>
</feature>
<dbReference type="InterPro" id="IPR039931">
    <property type="entry name" value="EEIG1/2-like"/>
</dbReference>